<dbReference type="InterPro" id="IPR055015">
    <property type="entry name" value="GCX_COOH"/>
</dbReference>
<proteinExistence type="predicted"/>
<protein>
    <submittedName>
        <fullName evidence="2">3-coathanger stack domain-containing protein</fullName>
    </submittedName>
</protein>
<dbReference type="RefSeq" id="WP_340240105.1">
    <property type="nucleotide sequence ID" value="NZ_JBBEWC010000018.1"/>
</dbReference>
<keyword evidence="3" id="KW-1185">Reference proteome</keyword>
<comment type="caution">
    <text evidence="2">The sequence shown here is derived from an EMBL/GenBank/DDBJ whole genome shotgun (WGS) entry which is preliminary data.</text>
</comment>
<name>A0ABW5JE26_9BACT</name>
<feature type="signal peptide" evidence="1">
    <location>
        <begin position="1"/>
        <end position="21"/>
    </location>
</feature>
<evidence type="ECO:0000256" key="1">
    <source>
        <dbReference type="SAM" id="SignalP"/>
    </source>
</evidence>
<dbReference type="EMBL" id="JBHULC010000027">
    <property type="protein sequence ID" value="MFD2523026.1"/>
    <property type="molecule type" value="Genomic_DNA"/>
</dbReference>
<dbReference type="NCBIfam" id="NF045639">
    <property type="entry name" value="GCX_COOH"/>
    <property type="match status" value="1"/>
</dbReference>
<keyword evidence="1" id="KW-0732">Signal</keyword>
<accession>A0ABW5JE26</accession>
<dbReference type="Proteomes" id="UP001597510">
    <property type="component" value="Unassembled WGS sequence"/>
</dbReference>
<evidence type="ECO:0000313" key="3">
    <source>
        <dbReference type="Proteomes" id="UP001597510"/>
    </source>
</evidence>
<feature type="chain" id="PRO_5046362100" evidence="1">
    <location>
        <begin position="22"/>
        <end position="359"/>
    </location>
</feature>
<evidence type="ECO:0000313" key="2">
    <source>
        <dbReference type="EMBL" id="MFD2523026.1"/>
    </source>
</evidence>
<sequence>MKKIILFVLYVSGFGWQAAMAQNFSPQVTASAGGYGGTGNLQVSWTLGETFIAPISAPTLSLSQGFQQNTNICLSIVDYRYVKAGNPYQGLFPLTNNMVIDQIPEQVSILVTDVCDNVNIESFEMNIQGPELNWNIIQNVTPNALFDNFQNNVNGRNFIPGNYTLTVTGYSEDNKGGVLTYGPVITKFTVVGNLATISMPTLSSASICAGSNVNVTFTTTGTFSPDNHFYVQLSQPSGSFEFPTVIGNSATAGTVVCTIPANAAESDKYLLRVVSSNQVYAGNPAMDMVSVSPVTKFLSSPTDDLSSGTKTQKVGSTLTASNKLEGATVNYQAGNAIVLNAGFEVKPGAVFKAEIKACN</sequence>
<organism evidence="2 3">
    <name type="scientific">Emticicia soli</name>
    <dbReference type="NCBI Taxonomy" id="2027878"/>
    <lineage>
        <taxon>Bacteria</taxon>
        <taxon>Pseudomonadati</taxon>
        <taxon>Bacteroidota</taxon>
        <taxon>Cytophagia</taxon>
        <taxon>Cytophagales</taxon>
        <taxon>Leadbetterellaceae</taxon>
        <taxon>Emticicia</taxon>
    </lineage>
</organism>
<gene>
    <name evidence="2" type="ORF">ACFSR2_19170</name>
</gene>
<reference evidence="3" key="1">
    <citation type="journal article" date="2019" name="Int. J. Syst. Evol. Microbiol.">
        <title>The Global Catalogue of Microorganisms (GCM) 10K type strain sequencing project: providing services to taxonomists for standard genome sequencing and annotation.</title>
        <authorList>
            <consortium name="The Broad Institute Genomics Platform"/>
            <consortium name="The Broad Institute Genome Sequencing Center for Infectious Disease"/>
            <person name="Wu L."/>
            <person name="Ma J."/>
        </authorList>
    </citation>
    <scope>NUCLEOTIDE SEQUENCE [LARGE SCALE GENOMIC DNA]</scope>
    <source>
        <strain evidence="3">KCTC 52344</strain>
    </source>
</reference>